<feature type="transmembrane region" description="Helical" evidence="1">
    <location>
        <begin position="40"/>
        <end position="61"/>
    </location>
</feature>
<gene>
    <name evidence="2" type="ORF">B1199_04645</name>
</gene>
<sequence length="125" mass="14090">MLDYASAKVVHVSLLSLSVGLFYLRALSRIFSLKTVGNRGIYLLSHSIDTALLLSGLYLLYLTQWDPFTHLWLAEKLCCLLLYIGLGFVLAKQTHIYRQYTLLALATGCLGLIVYLARTKTPVFF</sequence>
<name>A0A244CWD2_PSEDV</name>
<organism evidence="2 3">
    <name type="scientific">Pseudoalteromonas ulvae</name>
    <dbReference type="NCBI Taxonomy" id="107327"/>
    <lineage>
        <taxon>Bacteria</taxon>
        <taxon>Pseudomonadati</taxon>
        <taxon>Pseudomonadota</taxon>
        <taxon>Gammaproteobacteria</taxon>
        <taxon>Alteromonadales</taxon>
        <taxon>Pseudoalteromonadaceae</taxon>
        <taxon>Pseudoalteromonas</taxon>
    </lineage>
</organism>
<keyword evidence="3" id="KW-1185">Reference proteome</keyword>
<dbReference type="OrthoDB" id="5588650at2"/>
<dbReference type="PIRSF" id="PIRSF005610">
    <property type="entry name" value="SirB"/>
    <property type="match status" value="1"/>
</dbReference>
<dbReference type="Proteomes" id="UP000194841">
    <property type="component" value="Unassembled WGS sequence"/>
</dbReference>
<dbReference type="Pfam" id="PF04247">
    <property type="entry name" value="SirB"/>
    <property type="match status" value="1"/>
</dbReference>
<keyword evidence="1" id="KW-1133">Transmembrane helix</keyword>
<dbReference type="GO" id="GO:0005886">
    <property type="term" value="C:plasma membrane"/>
    <property type="evidence" value="ECO:0007669"/>
    <property type="project" value="TreeGrafter"/>
</dbReference>
<dbReference type="InterPro" id="IPR007360">
    <property type="entry name" value="SirB"/>
</dbReference>
<evidence type="ECO:0008006" key="4">
    <source>
        <dbReference type="Google" id="ProtNLM"/>
    </source>
</evidence>
<feature type="transmembrane region" description="Helical" evidence="1">
    <location>
        <begin position="73"/>
        <end position="91"/>
    </location>
</feature>
<evidence type="ECO:0000256" key="1">
    <source>
        <dbReference type="SAM" id="Phobius"/>
    </source>
</evidence>
<protein>
    <recommendedName>
        <fullName evidence="4">Transcriptional regulator</fullName>
    </recommendedName>
</protein>
<dbReference type="AlphaFoldDB" id="A0A244CWD2"/>
<proteinExistence type="predicted"/>
<dbReference type="PANTHER" id="PTHR39594:SF1">
    <property type="entry name" value="PROTEIN YCHQ"/>
    <property type="match status" value="1"/>
</dbReference>
<keyword evidence="1" id="KW-0472">Membrane</keyword>
<evidence type="ECO:0000313" key="3">
    <source>
        <dbReference type="Proteomes" id="UP000194841"/>
    </source>
</evidence>
<reference evidence="2 3" key="1">
    <citation type="submission" date="2017-02" db="EMBL/GenBank/DDBJ databases">
        <title>Pseudoalteromonas ulvae TC14 Genome.</title>
        <authorList>
            <person name="Molmeret M."/>
        </authorList>
    </citation>
    <scope>NUCLEOTIDE SEQUENCE [LARGE SCALE GENOMIC DNA]</scope>
    <source>
        <strain evidence="2">TC14</strain>
    </source>
</reference>
<comment type="caution">
    <text evidence="2">The sequence shown here is derived from an EMBL/GenBank/DDBJ whole genome shotgun (WGS) entry which is preliminary data.</text>
</comment>
<dbReference type="PANTHER" id="PTHR39594">
    <property type="entry name" value="PROTEIN YCHQ"/>
    <property type="match status" value="1"/>
</dbReference>
<feature type="transmembrane region" description="Helical" evidence="1">
    <location>
        <begin position="100"/>
        <end position="117"/>
    </location>
</feature>
<feature type="transmembrane region" description="Helical" evidence="1">
    <location>
        <begin position="6"/>
        <end position="28"/>
    </location>
</feature>
<dbReference type="RefSeq" id="WP_086742939.1">
    <property type="nucleotide sequence ID" value="NZ_MWPV01000001.1"/>
</dbReference>
<evidence type="ECO:0000313" key="2">
    <source>
        <dbReference type="EMBL" id="OUL59549.1"/>
    </source>
</evidence>
<dbReference type="EMBL" id="MWPV01000001">
    <property type="protein sequence ID" value="OUL59549.1"/>
    <property type="molecule type" value="Genomic_DNA"/>
</dbReference>
<keyword evidence="1" id="KW-0812">Transmembrane</keyword>
<accession>A0A244CWD2</accession>